<dbReference type="Gene3D" id="3.20.20.140">
    <property type="entry name" value="Metal-dependent hydrolases"/>
    <property type="match status" value="1"/>
</dbReference>
<dbReference type="Gene3D" id="3.30.1490.130">
    <property type="entry name" value="D-aminoacylase. Domain 3"/>
    <property type="match status" value="1"/>
</dbReference>
<evidence type="ECO:0000313" key="2">
    <source>
        <dbReference type="EMBL" id="MFC3762970.1"/>
    </source>
</evidence>
<comment type="caution">
    <text evidence="2">The sequence shown here is derived from an EMBL/GenBank/DDBJ whole genome shotgun (WGS) entry which is preliminary data.</text>
</comment>
<organism evidence="2 3">
    <name type="scientific">Tenggerimyces flavus</name>
    <dbReference type="NCBI Taxonomy" id="1708749"/>
    <lineage>
        <taxon>Bacteria</taxon>
        <taxon>Bacillati</taxon>
        <taxon>Actinomycetota</taxon>
        <taxon>Actinomycetes</taxon>
        <taxon>Propionibacteriales</taxon>
        <taxon>Nocardioidaceae</taxon>
        <taxon>Tenggerimyces</taxon>
    </lineage>
</organism>
<dbReference type="InterPro" id="IPR050378">
    <property type="entry name" value="Metallo-dep_Hydrolases_sf"/>
</dbReference>
<feature type="domain" description="Amidohydrolase 3" evidence="1">
    <location>
        <begin position="45"/>
        <end position="500"/>
    </location>
</feature>
<dbReference type="SUPFAM" id="SSF51556">
    <property type="entry name" value="Metallo-dependent hydrolases"/>
    <property type="match status" value="1"/>
</dbReference>
<proteinExistence type="predicted"/>
<evidence type="ECO:0000259" key="1">
    <source>
        <dbReference type="Pfam" id="PF07969"/>
    </source>
</evidence>
<dbReference type="InterPro" id="IPR023100">
    <property type="entry name" value="D-aminoacylase_insert_dom_sf"/>
</dbReference>
<evidence type="ECO:0000313" key="3">
    <source>
        <dbReference type="Proteomes" id="UP001595699"/>
    </source>
</evidence>
<dbReference type="Pfam" id="PF07969">
    <property type="entry name" value="Amidohydro_3"/>
    <property type="match status" value="1"/>
</dbReference>
<gene>
    <name evidence="2" type="ORF">ACFOUW_19170</name>
</gene>
<dbReference type="PANTHER" id="PTHR11647:SF1">
    <property type="entry name" value="COLLAPSIN RESPONSE MEDIATOR PROTEIN"/>
    <property type="match status" value="1"/>
</dbReference>
<dbReference type="Proteomes" id="UP001595699">
    <property type="component" value="Unassembled WGS sequence"/>
</dbReference>
<dbReference type="EMBL" id="JBHRZH010000017">
    <property type="protein sequence ID" value="MFC3762970.1"/>
    <property type="molecule type" value="Genomic_DNA"/>
</dbReference>
<accession>A0ABV7YFY5</accession>
<name>A0ABV7YFY5_9ACTN</name>
<dbReference type="PANTHER" id="PTHR11647">
    <property type="entry name" value="HYDRANTOINASE/DIHYDROPYRIMIDINASE FAMILY MEMBER"/>
    <property type="match status" value="1"/>
</dbReference>
<dbReference type="InterPro" id="IPR013108">
    <property type="entry name" value="Amidohydro_3"/>
</dbReference>
<dbReference type="RefSeq" id="WP_205119940.1">
    <property type="nucleotide sequence ID" value="NZ_JAFBCM010000001.1"/>
</dbReference>
<dbReference type="SUPFAM" id="SSF51338">
    <property type="entry name" value="Composite domain of metallo-dependent hydrolases"/>
    <property type="match status" value="1"/>
</dbReference>
<protein>
    <submittedName>
        <fullName evidence="2">Amidohydrolase family protein</fullName>
    </submittedName>
</protein>
<reference evidence="3" key="1">
    <citation type="journal article" date="2019" name="Int. J. Syst. Evol. Microbiol.">
        <title>The Global Catalogue of Microorganisms (GCM) 10K type strain sequencing project: providing services to taxonomists for standard genome sequencing and annotation.</title>
        <authorList>
            <consortium name="The Broad Institute Genomics Platform"/>
            <consortium name="The Broad Institute Genome Sequencing Center for Infectious Disease"/>
            <person name="Wu L."/>
            <person name="Ma J."/>
        </authorList>
    </citation>
    <scope>NUCLEOTIDE SEQUENCE [LARGE SCALE GENOMIC DNA]</scope>
    <source>
        <strain evidence="3">CGMCC 4.7241</strain>
    </source>
</reference>
<dbReference type="Gene3D" id="2.30.40.10">
    <property type="entry name" value="Urease, subunit C, domain 1"/>
    <property type="match status" value="1"/>
</dbReference>
<dbReference type="InterPro" id="IPR032466">
    <property type="entry name" value="Metal_Hydrolase"/>
</dbReference>
<dbReference type="InterPro" id="IPR011059">
    <property type="entry name" value="Metal-dep_hydrolase_composite"/>
</dbReference>
<keyword evidence="3" id="KW-1185">Reference proteome</keyword>
<sequence length="522" mass="54650">MYDISLLGGSVVEHAGGTPRRADLAITGGRIAAIGELTGAEAHTVIDVTGQLLFPGMVDAHVHADAVLTRPEVQEAMLRQGITSVVLGQDGLSFAPGSTETVAYVARYFAAVDGAPPEELANGCSVADLLGFFDRRTPLNVAYLVPLGTVRQDVLGSGSVRANDAELRTMAALVSQGLDEGAVGVSTGLEYVPGVFADLNELTALCAPAARIAAPYVSHLRSYDDGARVGMAEAADIGKATGIPLHISHYRGHAPRLVARLEECLADGLDVTFDSYPHLWANTILAMKALPATLQEGGVDVTLSRLADPAVREQLARDWFPTVEETISPSVLGFVASSRLRWAEGLTVAEAAARMGMSFGDAVCELILDSDVAVGAIVPAPSGAGESDVRELLRHPAHMGCSDGIYLGGHPHPRGWGAFAQFLGKHTRELGDWTWNEASWHLSGHPASRFGLAGRGTLAVGNVADIAVVDPELVGDRATYDEPRLLACGVNHVLVAGEPVLVDGKLTGATPGRALRRGEVGL</sequence>